<dbReference type="Proteomes" id="UP000317835">
    <property type="component" value="Chromosome"/>
</dbReference>
<dbReference type="KEGG" id="tpla:ElP_38650"/>
<feature type="domain" description="Prepilin type IV endopeptidase peptidase" evidence="3">
    <location>
        <begin position="12"/>
        <end position="114"/>
    </location>
</feature>
<evidence type="ECO:0000313" key="5">
    <source>
        <dbReference type="Proteomes" id="UP000317835"/>
    </source>
</evidence>
<sequence>MTDTLPIGVAWLVSGTMIYGAWIDGRERRVPNWLTLPLGLCGMAFWAGRAGLPGLAWSTLGLLVGLLILGLIFAYGWVGGGDVKLFAGFGAWVGPTMALNALAAGIIVGGVMALAMMAWGGQWAKHWRTAVQAAREVITIRHPDRVAELAAARKPTLWLLPYGVPLTIGAVGYLAWAGMLT</sequence>
<dbReference type="RefSeq" id="WP_197446166.1">
    <property type="nucleotide sequence ID" value="NZ_CP036426.1"/>
</dbReference>
<reference evidence="4 5" key="1">
    <citation type="submission" date="2019-02" db="EMBL/GenBank/DDBJ databases">
        <title>Deep-cultivation of Planctomycetes and their phenomic and genomic characterization uncovers novel biology.</title>
        <authorList>
            <person name="Wiegand S."/>
            <person name="Jogler M."/>
            <person name="Boedeker C."/>
            <person name="Pinto D."/>
            <person name="Vollmers J."/>
            <person name="Rivas-Marin E."/>
            <person name="Kohn T."/>
            <person name="Peeters S.H."/>
            <person name="Heuer A."/>
            <person name="Rast P."/>
            <person name="Oberbeckmann S."/>
            <person name="Bunk B."/>
            <person name="Jeske O."/>
            <person name="Meyerdierks A."/>
            <person name="Storesund J.E."/>
            <person name="Kallscheuer N."/>
            <person name="Luecker S."/>
            <person name="Lage O.M."/>
            <person name="Pohl T."/>
            <person name="Merkel B.J."/>
            <person name="Hornburger P."/>
            <person name="Mueller R.-W."/>
            <person name="Bruemmer F."/>
            <person name="Labrenz M."/>
            <person name="Spormann A.M."/>
            <person name="Op den Camp H."/>
            <person name="Overmann J."/>
            <person name="Amann R."/>
            <person name="Jetten M.S.M."/>
            <person name="Mascher T."/>
            <person name="Medema M.H."/>
            <person name="Devos D.P."/>
            <person name="Kaster A.-K."/>
            <person name="Ovreas L."/>
            <person name="Rohde M."/>
            <person name="Galperin M.Y."/>
            <person name="Jogler C."/>
        </authorList>
    </citation>
    <scope>NUCLEOTIDE SEQUENCE [LARGE SCALE GENOMIC DNA]</scope>
    <source>
        <strain evidence="4 5">ElP</strain>
    </source>
</reference>
<proteinExistence type="inferred from homology"/>
<evidence type="ECO:0000256" key="1">
    <source>
        <dbReference type="ARBA" id="ARBA00005801"/>
    </source>
</evidence>
<feature type="transmembrane region" description="Helical" evidence="2">
    <location>
        <begin position="157"/>
        <end position="176"/>
    </location>
</feature>
<keyword evidence="2" id="KW-1133">Transmembrane helix</keyword>
<evidence type="ECO:0000256" key="2">
    <source>
        <dbReference type="SAM" id="Phobius"/>
    </source>
</evidence>
<feature type="transmembrane region" description="Helical" evidence="2">
    <location>
        <begin position="55"/>
        <end position="78"/>
    </location>
</feature>
<organism evidence="4 5">
    <name type="scientific">Tautonia plasticadhaerens</name>
    <dbReference type="NCBI Taxonomy" id="2527974"/>
    <lineage>
        <taxon>Bacteria</taxon>
        <taxon>Pseudomonadati</taxon>
        <taxon>Planctomycetota</taxon>
        <taxon>Planctomycetia</taxon>
        <taxon>Isosphaerales</taxon>
        <taxon>Isosphaeraceae</taxon>
        <taxon>Tautonia</taxon>
    </lineage>
</organism>
<keyword evidence="2" id="KW-0812">Transmembrane</keyword>
<dbReference type="InterPro" id="IPR050882">
    <property type="entry name" value="Prepilin_peptidase/N-MTase"/>
</dbReference>
<dbReference type="Pfam" id="PF01478">
    <property type="entry name" value="Peptidase_A24"/>
    <property type="match status" value="1"/>
</dbReference>
<accession>A0A518H530</accession>
<protein>
    <submittedName>
        <fullName evidence="4">Type IV leader peptidase family protein</fullName>
    </submittedName>
</protein>
<dbReference type="GO" id="GO:0004190">
    <property type="term" value="F:aspartic-type endopeptidase activity"/>
    <property type="evidence" value="ECO:0007669"/>
    <property type="project" value="InterPro"/>
</dbReference>
<feature type="transmembrane region" description="Helical" evidence="2">
    <location>
        <begin position="30"/>
        <end position="48"/>
    </location>
</feature>
<evidence type="ECO:0000259" key="3">
    <source>
        <dbReference type="Pfam" id="PF01478"/>
    </source>
</evidence>
<dbReference type="PANTHER" id="PTHR30487">
    <property type="entry name" value="TYPE 4 PREPILIN-LIKE PROTEINS LEADER PEPTIDE-PROCESSING ENZYME"/>
    <property type="match status" value="1"/>
</dbReference>
<dbReference type="AlphaFoldDB" id="A0A518H530"/>
<dbReference type="GO" id="GO:0005886">
    <property type="term" value="C:plasma membrane"/>
    <property type="evidence" value="ECO:0007669"/>
    <property type="project" value="TreeGrafter"/>
</dbReference>
<dbReference type="PANTHER" id="PTHR30487:SF0">
    <property type="entry name" value="PREPILIN LEADER PEPTIDASE_N-METHYLTRANSFERASE-RELATED"/>
    <property type="match status" value="1"/>
</dbReference>
<dbReference type="GO" id="GO:0006465">
    <property type="term" value="P:signal peptide processing"/>
    <property type="evidence" value="ECO:0007669"/>
    <property type="project" value="TreeGrafter"/>
</dbReference>
<name>A0A518H530_9BACT</name>
<gene>
    <name evidence="4" type="ORF">ElP_38650</name>
</gene>
<dbReference type="EMBL" id="CP036426">
    <property type="protein sequence ID" value="QDV35955.1"/>
    <property type="molecule type" value="Genomic_DNA"/>
</dbReference>
<keyword evidence="2" id="KW-0472">Membrane</keyword>
<evidence type="ECO:0000313" key="4">
    <source>
        <dbReference type="EMBL" id="QDV35955.1"/>
    </source>
</evidence>
<dbReference type="InterPro" id="IPR000045">
    <property type="entry name" value="Prepilin_IV_endopep_pep"/>
</dbReference>
<feature type="transmembrane region" description="Helical" evidence="2">
    <location>
        <begin position="98"/>
        <end position="119"/>
    </location>
</feature>
<dbReference type="Gene3D" id="1.20.120.1220">
    <property type="match status" value="1"/>
</dbReference>
<comment type="similarity">
    <text evidence="1">Belongs to the peptidase A24 family.</text>
</comment>
<keyword evidence="5" id="KW-1185">Reference proteome</keyword>